<dbReference type="Proteomes" id="UP000186230">
    <property type="component" value="Chromosome"/>
</dbReference>
<gene>
    <name evidence="1" type="ORF">GRFL_3392</name>
</gene>
<keyword evidence="2" id="KW-1185">Reference proteome</keyword>
<sequence length="38" mass="4721">MFEIPFEIELNNNFIFQLFFYLKYGITKRMKSNLNSIR</sequence>
<evidence type="ECO:0000313" key="1">
    <source>
        <dbReference type="EMBL" id="APU70116.1"/>
    </source>
</evidence>
<dbReference type="EMBL" id="CP016359">
    <property type="protein sequence ID" value="APU70116.1"/>
    <property type="molecule type" value="Genomic_DNA"/>
</dbReference>
<evidence type="ECO:0000313" key="2">
    <source>
        <dbReference type="Proteomes" id="UP000186230"/>
    </source>
</evidence>
<name>A0A1L7I943_9FLAO</name>
<accession>A0A1L7I943</accession>
<reference evidence="1 2" key="1">
    <citation type="submission" date="2016-07" db="EMBL/GenBank/DDBJ databases">
        <title>Multi-omics approach to identify versatile polysaccharide utilization systems of a marine flavobacterium Gramella flava.</title>
        <authorList>
            <person name="Tang K."/>
        </authorList>
    </citation>
    <scope>NUCLEOTIDE SEQUENCE [LARGE SCALE GENOMIC DNA]</scope>
    <source>
        <strain evidence="1 2">JLT2011</strain>
    </source>
</reference>
<organism evidence="1 2">
    <name type="scientific">Christiangramia flava JLT2011</name>
    <dbReference type="NCBI Taxonomy" id="1229726"/>
    <lineage>
        <taxon>Bacteria</taxon>
        <taxon>Pseudomonadati</taxon>
        <taxon>Bacteroidota</taxon>
        <taxon>Flavobacteriia</taxon>
        <taxon>Flavobacteriales</taxon>
        <taxon>Flavobacteriaceae</taxon>
        <taxon>Christiangramia</taxon>
    </lineage>
</organism>
<proteinExistence type="predicted"/>
<dbReference type="KEGG" id="gfl:GRFL_3392"/>
<dbReference type="AlphaFoldDB" id="A0A1L7I943"/>
<protein>
    <submittedName>
        <fullName evidence="1">Uncharacterized protein</fullName>
    </submittedName>
</protein>